<dbReference type="SUPFAM" id="SSF52540">
    <property type="entry name" value="P-loop containing nucleoside triphosphate hydrolases"/>
    <property type="match status" value="1"/>
</dbReference>
<comment type="caution">
    <text evidence="1">The sequence shown here is derived from an EMBL/GenBank/DDBJ whole genome shotgun (WGS) entry which is preliminary data.</text>
</comment>
<dbReference type="Proteomes" id="UP000820818">
    <property type="component" value="Unassembled WGS sequence"/>
</dbReference>
<organism evidence="1 2">
    <name type="scientific">Daphnia sinensis</name>
    <dbReference type="NCBI Taxonomy" id="1820382"/>
    <lineage>
        <taxon>Eukaryota</taxon>
        <taxon>Metazoa</taxon>
        <taxon>Ecdysozoa</taxon>
        <taxon>Arthropoda</taxon>
        <taxon>Crustacea</taxon>
        <taxon>Branchiopoda</taxon>
        <taxon>Diplostraca</taxon>
        <taxon>Cladocera</taxon>
        <taxon>Anomopoda</taxon>
        <taxon>Daphniidae</taxon>
        <taxon>Daphnia</taxon>
        <taxon>Daphnia similis group</taxon>
    </lineage>
</organism>
<dbReference type="EMBL" id="WJBH02000296">
    <property type="protein sequence ID" value="KAI9549453.1"/>
    <property type="molecule type" value="Genomic_DNA"/>
</dbReference>
<keyword evidence="2" id="KW-1185">Reference proteome</keyword>
<proteinExistence type="predicted"/>
<dbReference type="AlphaFoldDB" id="A0AAD5L1X5"/>
<evidence type="ECO:0000313" key="2">
    <source>
        <dbReference type="Proteomes" id="UP000820818"/>
    </source>
</evidence>
<name>A0AAD5L1X5_9CRUS</name>
<dbReference type="InterPro" id="IPR027417">
    <property type="entry name" value="P-loop_NTPase"/>
</dbReference>
<dbReference type="Gene3D" id="3.40.50.300">
    <property type="entry name" value="P-loop containing nucleotide triphosphate hydrolases"/>
    <property type="match status" value="1"/>
</dbReference>
<evidence type="ECO:0000313" key="1">
    <source>
        <dbReference type="EMBL" id="KAI9549453.1"/>
    </source>
</evidence>
<accession>A0AAD5L1X5</accession>
<sequence length="267" mass="30058">MGKHLVVFSTYHSCGKLSDFHFDTLLADESQYCTAEEFSKGVSDINSKVKLYFTATERHTAGENGRGLNNVNLFGERLYQIMPATLIELGYIVPPRLHIMHSDIPVPKNKKKKDMTLEEGEIHQRAVVNKVIELAKAQHELTVGDLGFSKILFSLNTTDDVKAIRDGERINGVQCSDRDAFLKEVKVEGRNCLLFHYDILSEGIDVDGITGVCIMRDMGLAKILQTIGRAVRVYKPDPSKKKQAWISVPVFNGDDDSYAIINQYAWY</sequence>
<protein>
    <submittedName>
        <fullName evidence="1">Uncharacterized protein</fullName>
    </submittedName>
</protein>
<gene>
    <name evidence="1" type="ORF">GHT06_001853</name>
</gene>
<reference evidence="1" key="1">
    <citation type="submission" date="2022-05" db="EMBL/GenBank/DDBJ databases">
        <title>A multi-omics perspective on studying reproductive biology in Daphnia sinensis.</title>
        <authorList>
            <person name="Jia J."/>
        </authorList>
    </citation>
    <scope>NUCLEOTIDE SEQUENCE</scope>
    <source>
        <strain evidence="1">WSL</strain>
    </source>
</reference>